<gene>
    <name evidence="2" type="ORF">FNK824_LOCUS37031</name>
    <name evidence="3" type="ORF">FNK824_LOCUS37789</name>
</gene>
<accession>A0A820DIM9</accession>
<proteinExistence type="predicted"/>
<evidence type="ECO:0000256" key="1">
    <source>
        <dbReference type="SAM" id="Phobius"/>
    </source>
</evidence>
<comment type="caution">
    <text evidence="3">The sequence shown here is derived from an EMBL/GenBank/DDBJ whole genome shotgun (WGS) entry which is preliminary data.</text>
</comment>
<protein>
    <submittedName>
        <fullName evidence="3">Uncharacterized protein</fullName>
    </submittedName>
</protein>
<organism evidence="3 4">
    <name type="scientific">Rotaria sordida</name>
    <dbReference type="NCBI Taxonomy" id="392033"/>
    <lineage>
        <taxon>Eukaryota</taxon>
        <taxon>Metazoa</taxon>
        <taxon>Spiralia</taxon>
        <taxon>Gnathifera</taxon>
        <taxon>Rotifera</taxon>
        <taxon>Eurotatoria</taxon>
        <taxon>Bdelloidea</taxon>
        <taxon>Philodinida</taxon>
        <taxon>Philodinidae</taxon>
        <taxon>Rotaria</taxon>
    </lineage>
</organism>
<reference evidence="3" key="1">
    <citation type="submission" date="2021-02" db="EMBL/GenBank/DDBJ databases">
        <authorList>
            <person name="Nowell W R."/>
        </authorList>
    </citation>
    <scope>NUCLEOTIDE SEQUENCE</scope>
</reference>
<dbReference type="Proteomes" id="UP000663874">
    <property type="component" value="Unassembled WGS sequence"/>
</dbReference>
<evidence type="ECO:0000313" key="2">
    <source>
        <dbReference type="EMBL" id="CAF4216482.1"/>
    </source>
</evidence>
<keyword evidence="1" id="KW-0472">Membrane</keyword>
<keyword evidence="1" id="KW-0812">Transmembrane</keyword>
<evidence type="ECO:0000313" key="4">
    <source>
        <dbReference type="Proteomes" id="UP000663874"/>
    </source>
</evidence>
<feature type="transmembrane region" description="Helical" evidence="1">
    <location>
        <begin position="19"/>
        <end position="36"/>
    </location>
</feature>
<feature type="non-terminal residue" evidence="3">
    <location>
        <position position="1"/>
    </location>
</feature>
<evidence type="ECO:0000313" key="3">
    <source>
        <dbReference type="EMBL" id="CAF4232719.1"/>
    </source>
</evidence>
<name>A0A820DIM9_9BILA</name>
<dbReference type="AlphaFoldDB" id="A0A820DIM9"/>
<keyword evidence="1" id="KW-1133">Transmembrane helix</keyword>
<dbReference type="EMBL" id="CAJOBE010019942">
    <property type="protein sequence ID" value="CAF4232719.1"/>
    <property type="molecule type" value="Genomic_DNA"/>
</dbReference>
<dbReference type="EMBL" id="CAJOBE010018023">
    <property type="protein sequence ID" value="CAF4216482.1"/>
    <property type="molecule type" value="Genomic_DNA"/>
</dbReference>
<sequence length="37" mass="4116">MNCSEDPSRFGENDFRSSFGFWTLGVISVILSFLANA</sequence>